<sequence>MLDRGSDRDIADAEAAIERLANAPADEGLAIREIWLHRMRALLARARGEGKAYSRIRDRYRDMAKTLGFEGHTDWAEAMR</sequence>
<evidence type="ECO:0000313" key="1">
    <source>
        <dbReference type="EMBL" id="OBI07653.1"/>
    </source>
</evidence>
<accession>A0A1A2W479</accession>
<dbReference type="AlphaFoldDB" id="A0A1A2W479"/>
<name>A0A1A2W479_MYCSC</name>
<dbReference type="Proteomes" id="UP000092207">
    <property type="component" value="Unassembled WGS sequence"/>
</dbReference>
<comment type="caution">
    <text evidence="1">The sequence shown here is derived from an EMBL/GenBank/DDBJ whole genome shotgun (WGS) entry which is preliminary data.</text>
</comment>
<protein>
    <submittedName>
        <fullName evidence="1">Uncharacterized protein</fullName>
    </submittedName>
</protein>
<reference evidence="1 2" key="1">
    <citation type="submission" date="2016-06" db="EMBL/GenBank/DDBJ databases">
        <authorList>
            <person name="Kjaerup R.B."/>
            <person name="Dalgaard T.S."/>
            <person name="Juul-Madsen H.R."/>
        </authorList>
    </citation>
    <scope>NUCLEOTIDE SEQUENCE [LARGE SCALE GENOMIC DNA]</scope>
    <source>
        <strain evidence="1 2">E2838</strain>
    </source>
</reference>
<evidence type="ECO:0000313" key="2">
    <source>
        <dbReference type="Proteomes" id="UP000092207"/>
    </source>
</evidence>
<dbReference type="EMBL" id="LZJY01000092">
    <property type="protein sequence ID" value="OBI07653.1"/>
    <property type="molecule type" value="Genomic_DNA"/>
</dbReference>
<organism evidence="1 2">
    <name type="scientific">Mycobacterium scrofulaceum</name>
    <dbReference type="NCBI Taxonomy" id="1783"/>
    <lineage>
        <taxon>Bacteria</taxon>
        <taxon>Bacillati</taxon>
        <taxon>Actinomycetota</taxon>
        <taxon>Actinomycetes</taxon>
        <taxon>Mycobacteriales</taxon>
        <taxon>Mycobacteriaceae</taxon>
        <taxon>Mycobacterium</taxon>
    </lineage>
</organism>
<proteinExistence type="predicted"/>
<gene>
    <name evidence="1" type="ORF">A5679_10790</name>
</gene>